<evidence type="ECO:0000259" key="4">
    <source>
        <dbReference type="PROSITE" id="PS50932"/>
    </source>
</evidence>
<dbReference type="GO" id="GO:0000976">
    <property type="term" value="F:transcription cis-regulatory region binding"/>
    <property type="evidence" value="ECO:0007669"/>
    <property type="project" value="TreeGrafter"/>
</dbReference>
<dbReference type="PANTHER" id="PTHR30146">
    <property type="entry name" value="LACI-RELATED TRANSCRIPTIONAL REPRESSOR"/>
    <property type="match status" value="1"/>
</dbReference>
<organism evidence="5 6">
    <name type="scientific">Microbacterium maritypicum</name>
    <name type="common">Microbacterium liquefaciens</name>
    <dbReference type="NCBI Taxonomy" id="33918"/>
    <lineage>
        <taxon>Bacteria</taxon>
        <taxon>Bacillati</taxon>
        <taxon>Actinomycetota</taxon>
        <taxon>Actinomycetes</taxon>
        <taxon>Micrococcales</taxon>
        <taxon>Microbacteriaceae</taxon>
        <taxon>Microbacterium</taxon>
    </lineage>
</organism>
<protein>
    <submittedName>
        <fullName evidence="5">LacI family transcriptional regulator</fullName>
    </submittedName>
</protein>
<keyword evidence="2" id="KW-0238">DNA-binding</keyword>
<dbReference type="Pfam" id="PF00356">
    <property type="entry name" value="LacI"/>
    <property type="match status" value="1"/>
</dbReference>
<comment type="caution">
    <text evidence="5">The sequence shown here is derived from an EMBL/GenBank/DDBJ whole genome shotgun (WGS) entry which is preliminary data.</text>
</comment>
<dbReference type="Pfam" id="PF13377">
    <property type="entry name" value="Peripla_BP_3"/>
    <property type="match status" value="1"/>
</dbReference>
<dbReference type="CDD" id="cd06267">
    <property type="entry name" value="PBP1_LacI_sugar_binding-like"/>
    <property type="match status" value="1"/>
</dbReference>
<dbReference type="RefSeq" id="WP_229778957.1">
    <property type="nucleotide sequence ID" value="NZ_BJNQ01000009.1"/>
</dbReference>
<dbReference type="GO" id="GO:0003700">
    <property type="term" value="F:DNA-binding transcription factor activity"/>
    <property type="evidence" value="ECO:0007669"/>
    <property type="project" value="TreeGrafter"/>
</dbReference>
<keyword evidence="3" id="KW-0804">Transcription</keyword>
<accession>A0A4Y4B4J3</accession>
<dbReference type="AlphaFoldDB" id="A0A4Y4B4J3"/>
<dbReference type="InterPro" id="IPR046335">
    <property type="entry name" value="LacI/GalR-like_sensor"/>
</dbReference>
<feature type="domain" description="HTH lacI-type" evidence="4">
    <location>
        <begin position="12"/>
        <end position="72"/>
    </location>
</feature>
<evidence type="ECO:0000256" key="3">
    <source>
        <dbReference type="ARBA" id="ARBA00023163"/>
    </source>
</evidence>
<dbReference type="InterPro" id="IPR000843">
    <property type="entry name" value="HTH_LacI"/>
</dbReference>
<gene>
    <name evidence="5" type="ORF">MLI01_15760</name>
</gene>
<evidence type="ECO:0000256" key="1">
    <source>
        <dbReference type="ARBA" id="ARBA00023015"/>
    </source>
</evidence>
<dbReference type="SMART" id="SM00354">
    <property type="entry name" value="HTH_LACI"/>
    <property type="match status" value="1"/>
</dbReference>
<dbReference type="InterPro" id="IPR010982">
    <property type="entry name" value="Lambda_DNA-bd_dom_sf"/>
</dbReference>
<dbReference type="SUPFAM" id="SSF53822">
    <property type="entry name" value="Periplasmic binding protein-like I"/>
    <property type="match status" value="1"/>
</dbReference>
<name>A0A4Y4B4J3_MICMQ</name>
<dbReference type="PANTHER" id="PTHR30146:SF153">
    <property type="entry name" value="LACTOSE OPERON REPRESSOR"/>
    <property type="match status" value="1"/>
</dbReference>
<dbReference type="InterPro" id="IPR028082">
    <property type="entry name" value="Peripla_BP_I"/>
</dbReference>
<evidence type="ECO:0000313" key="5">
    <source>
        <dbReference type="EMBL" id="GEC75431.1"/>
    </source>
</evidence>
<dbReference type="EMBL" id="BJNQ01000009">
    <property type="protein sequence ID" value="GEC75431.1"/>
    <property type="molecule type" value="Genomic_DNA"/>
</dbReference>
<evidence type="ECO:0000313" key="6">
    <source>
        <dbReference type="Proteomes" id="UP000317410"/>
    </source>
</evidence>
<reference evidence="5 6" key="1">
    <citation type="submission" date="2019-06" db="EMBL/GenBank/DDBJ databases">
        <title>Whole genome shotgun sequence of Microbacterium liquefaciens NBRC 15037.</title>
        <authorList>
            <person name="Hosoyama A."/>
            <person name="Uohara A."/>
            <person name="Ohji S."/>
            <person name="Ichikawa N."/>
        </authorList>
    </citation>
    <scope>NUCLEOTIDE SEQUENCE [LARGE SCALE GENOMIC DNA]</scope>
    <source>
        <strain evidence="5 6">NBRC 15037</strain>
    </source>
</reference>
<dbReference type="Gene3D" id="3.40.50.2300">
    <property type="match status" value="2"/>
</dbReference>
<dbReference type="Gene3D" id="1.10.260.40">
    <property type="entry name" value="lambda repressor-like DNA-binding domains"/>
    <property type="match status" value="1"/>
</dbReference>
<dbReference type="PROSITE" id="PS50932">
    <property type="entry name" value="HTH_LACI_2"/>
    <property type="match status" value="1"/>
</dbReference>
<keyword evidence="1" id="KW-0805">Transcription regulation</keyword>
<dbReference type="CDD" id="cd01392">
    <property type="entry name" value="HTH_LacI"/>
    <property type="match status" value="1"/>
</dbReference>
<sequence>MSTPSKSPAARPTLRMVADEAGVSAATASYVLSGRRTTARGPGASEATRERIRQAAQRLGYVPNHAARSMRTGNTQVIQLSLSMLSDPWSLAVAEAVNTAGRERDLETMILADGDWYRALERRPSDVAFLDSVPDTPVDRERLSTLASHGQRLVVFSETIEPDGFDVIRSDAAPGGAIAADRLLAAHRDIACLTAASVLATPPPSRLTGFQQHLQEHGVRPDWIATYDGGEATAFTSALTLLASSPRPTAVYATTDFAAIATIHAAHRLGLSVPEDVAVIGLGNTPAGELTSPTLTTVGPLDFYSRLADTVVALAMGERTPGTLHEFPWALISRESA</sequence>
<dbReference type="SUPFAM" id="SSF47413">
    <property type="entry name" value="lambda repressor-like DNA-binding domains"/>
    <property type="match status" value="1"/>
</dbReference>
<proteinExistence type="predicted"/>
<dbReference type="Proteomes" id="UP000317410">
    <property type="component" value="Unassembled WGS sequence"/>
</dbReference>
<evidence type="ECO:0000256" key="2">
    <source>
        <dbReference type="ARBA" id="ARBA00023125"/>
    </source>
</evidence>